<dbReference type="KEGG" id="mxa:MXAN_4886"/>
<dbReference type="OrthoDB" id="9804257at2"/>
<gene>
    <name evidence="2" type="ordered locus">MXAN_4886</name>
</gene>
<keyword evidence="1" id="KW-0732">Signal</keyword>
<feature type="signal peptide" evidence="1">
    <location>
        <begin position="1"/>
        <end position="21"/>
    </location>
</feature>
<proteinExistence type="predicted"/>
<evidence type="ECO:0000313" key="2">
    <source>
        <dbReference type="EMBL" id="ABF91661.1"/>
    </source>
</evidence>
<feature type="chain" id="PRO_5004188176" evidence="1">
    <location>
        <begin position="22"/>
        <end position="120"/>
    </location>
</feature>
<dbReference type="eggNOG" id="COG4249">
    <property type="taxonomic scope" value="Bacteria"/>
</dbReference>
<dbReference type="AlphaFoldDB" id="Q1D2T0"/>
<dbReference type="EnsemblBacteria" id="ABF91661">
    <property type="protein sequence ID" value="ABF91661"/>
    <property type="gene ID" value="MXAN_4886"/>
</dbReference>
<keyword evidence="3" id="KW-1185">Reference proteome</keyword>
<accession>Q1D2T0</accession>
<dbReference type="GeneID" id="41362176"/>
<dbReference type="RefSeq" id="WP_011554868.1">
    <property type="nucleotide sequence ID" value="NC_008095.1"/>
</dbReference>
<protein>
    <submittedName>
        <fullName evidence="2">Uncharacterized protein</fullName>
    </submittedName>
</protein>
<evidence type="ECO:0000256" key="1">
    <source>
        <dbReference type="SAM" id="SignalP"/>
    </source>
</evidence>
<evidence type="ECO:0000313" key="3">
    <source>
        <dbReference type="Proteomes" id="UP000002402"/>
    </source>
</evidence>
<sequence>MSRLPGLTRALARVLALTASAADADTLRRFALVAGDDQGGADTRPLRFARDDAGKMHALLLRLGDTRLGFDDLKRWLAEPSSSIRIAILDSCRAGAMTRTKGARRAPDGRGMAVLDVLAG</sequence>
<dbReference type="Proteomes" id="UP000002402">
    <property type="component" value="Chromosome"/>
</dbReference>
<dbReference type="EMBL" id="CP000113">
    <property type="protein sequence ID" value="ABF91661.1"/>
    <property type="molecule type" value="Genomic_DNA"/>
</dbReference>
<reference evidence="2 3" key="1">
    <citation type="journal article" date="2006" name="Proc. Natl. Acad. Sci. U.S.A.">
        <title>Evolution of sensory complexity recorded in a myxobacterial genome.</title>
        <authorList>
            <person name="Goldman B.S."/>
            <person name="Nierman W.C."/>
            <person name="Kaiser D."/>
            <person name="Slater S.C."/>
            <person name="Durkin A.S."/>
            <person name="Eisen J.A."/>
            <person name="Ronning C.M."/>
            <person name="Barbazuk W.B."/>
            <person name="Blanchard M."/>
            <person name="Field C."/>
            <person name="Halling C."/>
            <person name="Hinkle G."/>
            <person name="Iartchuk O."/>
            <person name="Kim H.S."/>
            <person name="Mackenzie C."/>
            <person name="Madupu R."/>
            <person name="Miller N."/>
            <person name="Shvartsbeyn A."/>
            <person name="Sullivan S.A."/>
            <person name="Vaudin M."/>
            <person name="Wiegand R."/>
            <person name="Kaplan H.B."/>
        </authorList>
    </citation>
    <scope>NUCLEOTIDE SEQUENCE [LARGE SCALE GENOMIC DNA]</scope>
    <source>
        <strain evidence="3">DK1622</strain>
    </source>
</reference>
<dbReference type="STRING" id="246197.MXAN_4886"/>
<dbReference type="HOGENOM" id="CLU_2047162_0_0_7"/>
<name>Q1D2T0_MYXXD</name>
<organism evidence="2 3">
    <name type="scientific">Myxococcus xanthus (strain DK1622)</name>
    <dbReference type="NCBI Taxonomy" id="246197"/>
    <lineage>
        <taxon>Bacteria</taxon>
        <taxon>Pseudomonadati</taxon>
        <taxon>Myxococcota</taxon>
        <taxon>Myxococcia</taxon>
        <taxon>Myxococcales</taxon>
        <taxon>Cystobacterineae</taxon>
        <taxon>Myxococcaceae</taxon>
        <taxon>Myxococcus</taxon>
    </lineage>
</organism>